<dbReference type="eggNOG" id="arCOG01026">
    <property type="taxonomic scope" value="Archaea"/>
</dbReference>
<comment type="similarity">
    <text evidence="2">Belongs to the beta-RFA-P synthase family.</text>
</comment>
<dbReference type="EC" id="2.4.2.54" evidence="2"/>
<protein>
    <recommendedName>
        <fullName evidence="2">Beta-ribofuranosylaminobenzene 5'-phosphate synthase</fullName>
        <shortName evidence="2">Beta-RFA-P synthase</shortName>
        <ecNumber evidence="2">2.4.2.54</ecNumber>
    </recommendedName>
</protein>
<keyword evidence="5" id="KW-1185">Reference proteome</keyword>
<dbReference type="Proteomes" id="UP000005270">
    <property type="component" value="Chromosome"/>
</dbReference>
<dbReference type="UniPathway" id="UPA00065"/>
<dbReference type="EMBL" id="CP003531">
    <property type="protein sequence ID" value="AFK51686.1"/>
    <property type="molecule type" value="Genomic_DNA"/>
</dbReference>
<keyword evidence="2" id="KW-0328">Glycosyltransferase</keyword>
<evidence type="ECO:0000256" key="1">
    <source>
        <dbReference type="ARBA" id="ARBA00022679"/>
    </source>
</evidence>
<dbReference type="InParanoid" id="I3TFZ8"/>
<dbReference type="InterPro" id="IPR020568">
    <property type="entry name" value="Ribosomal_Su5_D2-typ_SF"/>
</dbReference>
<feature type="domain" description="GHMP kinase C-terminal" evidence="3">
    <location>
        <begin position="209"/>
        <end position="291"/>
    </location>
</feature>
<gene>
    <name evidence="4" type="ordered locus">TCELL_1263</name>
</gene>
<dbReference type="STRING" id="1184251.TCELL_1263"/>
<keyword evidence="1 2" id="KW-0808">Transferase</keyword>
<proteinExistence type="inferred from homology"/>
<reference evidence="4 5" key="1">
    <citation type="journal article" date="2012" name="J. Bacteriol.">
        <title>Complete genome sequence of the hyperthermophilic cellulolytic Crenarchaeon 'Thermogladius cellulolyticus' 1633.</title>
        <authorList>
            <person name="Mardanov A.V."/>
            <person name="Kochetkova T.V."/>
            <person name="Beletsky A.V."/>
            <person name="Bonch-Osmolovskaya E.A."/>
            <person name="Ravin N.V."/>
            <person name="Skryabin K.G."/>
        </authorList>
    </citation>
    <scope>NUCLEOTIDE SEQUENCE [LARGE SCALE GENOMIC DNA]</scope>
    <source>
        <strain evidence="5">DSM 22663 / VKM B-2946 / 1633</strain>
    </source>
</reference>
<dbReference type="NCBIfam" id="TIGR00144">
    <property type="entry name" value="beta_RFAP_syn"/>
    <property type="match status" value="1"/>
</dbReference>
<evidence type="ECO:0000259" key="3">
    <source>
        <dbReference type="Pfam" id="PF08544"/>
    </source>
</evidence>
<comment type="subunit">
    <text evidence="2">Homodimer.</text>
</comment>
<comment type="catalytic activity">
    <reaction evidence="2">
        <text>5-phospho-alpha-D-ribose 1-diphosphate + 4-hydroxybenzoate + H(+) = 4-(beta-D-ribofuranosyl)phenol 5'-phosphate + CO2 + diphosphate</text>
        <dbReference type="Rhea" id="RHEA:48556"/>
        <dbReference type="ChEBI" id="CHEBI:15378"/>
        <dbReference type="ChEBI" id="CHEBI:16526"/>
        <dbReference type="ChEBI" id="CHEBI:17879"/>
        <dbReference type="ChEBI" id="CHEBI:33019"/>
        <dbReference type="ChEBI" id="CHEBI:58017"/>
        <dbReference type="ChEBI" id="CHEBI:82767"/>
        <dbReference type="EC" id="2.4.2.54"/>
    </reaction>
</comment>
<organism evidence="4 5">
    <name type="scientific">Thermogladius calderae (strain DSM 22663 / VKM B-2946 / 1633)</name>
    <dbReference type="NCBI Taxonomy" id="1184251"/>
    <lineage>
        <taxon>Archaea</taxon>
        <taxon>Thermoproteota</taxon>
        <taxon>Thermoprotei</taxon>
        <taxon>Desulfurococcales</taxon>
        <taxon>Desulfurococcaceae</taxon>
        <taxon>Thermogladius</taxon>
    </lineage>
</organism>
<keyword evidence="4" id="KW-0418">Kinase</keyword>
<dbReference type="HOGENOM" id="CLU_061764_0_0_2"/>
<dbReference type="GO" id="GO:0005524">
    <property type="term" value="F:ATP binding"/>
    <property type="evidence" value="ECO:0007669"/>
    <property type="project" value="UniProtKB-UniRule"/>
</dbReference>
<dbReference type="GeneID" id="13013584"/>
<evidence type="ECO:0000313" key="4">
    <source>
        <dbReference type="EMBL" id="AFK51686.1"/>
    </source>
</evidence>
<dbReference type="PANTHER" id="PTHR20861:SF6">
    <property type="entry name" value="BETA-RIBOFURANOSYLPHENOL 5'-PHOSPHATE SYNTHASE"/>
    <property type="match status" value="1"/>
</dbReference>
<dbReference type="OrthoDB" id="85156at2157"/>
<dbReference type="KEGG" id="thg:TCELL_1263"/>
<evidence type="ECO:0000256" key="2">
    <source>
        <dbReference type="PIRNR" id="PIRNR004884"/>
    </source>
</evidence>
<comment type="function">
    <text evidence="2">Catalyzes the condensation of 4-aminobenzoate (pABA) with 5-phospho-alpha-D-ribose 1-diphosphate (PRPP) to produce beta-ribofuranosylaminobenzene 5'-phosphate (beta-RFA-P).</text>
</comment>
<dbReference type="InterPro" id="IPR004422">
    <property type="entry name" value="RFAP_synthase"/>
</dbReference>
<dbReference type="InterPro" id="IPR013750">
    <property type="entry name" value="GHMP_kinase_C_dom"/>
</dbReference>
<evidence type="ECO:0000313" key="5">
    <source>
        <dbReference type="Proteomes" id="UP000005270"/>
    </source>
</evidence>
<dbReference type="Pfam" id="PF08544">
    <property type="entry name" value="GHMP_kinases_C"/>
    <property type="match status" value="1"/>
</dbReference>
<dbReference type="AlphaFoldDB" id="I3TFZ8"/>
<dbReference type="GO" id="GO:0043793">
    <property type="term" value="F:beta-ribofuranosylaminobenzene 5'-phosphate synthase activity"/>
    <property type="evidence" value="ECO:0007669"/>
    <property type="project" value="UniProtKB-EC"/>
</dbReference>
<dbReference type="PIRSF" id="PIRSF004884">
    <property type="entry name" value="Sugar_kin_arch"/>
    <property type="match status" value="1"/>
</dbReference>
<sequence>MSRGVEVSAPSRLHFGLVNPHGVAPYRLYGSAGVAVKSPRVVVEVYPSDRFELPPVLEEGEKATLASVLRGRGVRGVRAVVREVPPRHAGFGTTTQLLLSIAVGALRLHGIEYSPLDLAWELGRGRVSSIGVYSFMRGGFIVDAGRGRSTRIAPLAVRLDFPEEWRFVLILPRGTGLSGEEEERAMRRPKFYEVARVHEAAWLLHYGLVPAVIERDPSTFAEALGRLQELVGGFFQEEQGGLFNPASAKVVEHLEKLGVRGYGQSSWGPLIYVFAESEGRAREVADSVSRLGEYRVCVTGADNRGAVIREV</sequence>
<dbReference type="RefSeq" id="WP_014737936.1">
    <property type="nucleotide sequence ID" value="NC_017954.1"/>
</dbReference>
<accession>I3TFZ8</accession>
<name>I3TFZ8_THEC1</name>
<dbReference type="SUPFAM" id="SSF54211">
    <property type="entry name" value="Ribosomal protein S5 domain 2-like"/>
    <property type="match status" value="1"/>
</dbReference>
<dbReference type="PANTHER" id="PTHR20861">
    <property type="entry name" value="HOMOSERINE/4-DIPHOSPHOCYTIDYL-2-C-METHYL-D-ERYTHRITOL KINASE"/>
    <property type="match status" value="1"/>
</dbReference>
<comment type="pathway">
    <text evidence="2">Cofactor biosynthesis; 5,6,7,8-tetrahydromethanopterin biosynthesis.</text>
</comment>
<dbReference type="GO" id="GO:0016301">
    <property type="term" value="F:kinase activity"/>
    <property type="evidence" value="ECO:0007669"/>
    <property type="project" value="UniProtKB-KW"/>
</dbReference>